<feature type="DNA-binding region" description="H-T-H motif" evidence="2">
    <location>
        <begin position="37"/>
        <end position="56"/>
    </location>
</feature>
<dbReference type="InterPro" id="IPR050109">
    <property type="entry name" value="HTH-type_TetR-like_transc_reg"/>
</dbReference>
<proteinExistence type="predicted"/>
<keyword evidence="1 2" id="KW-0238">DNA-binding</keyword>
<sequence length="210" mass="23287">MTGEARLTRKQQAEASRRRVLEAARASFIESGYHGATMADIAERSGFAVQTVSYFFGTKPKVLSQLIVTTIDEAIRHGAERQGHLAWDRDEPGVTSGEELIDAFVDVGHDILMVAAPLMDVARVGALVDSEVAEVYAFHEQWRHRDYARFARWLGELGALREGLGVERATDITLTVFGPEVYLALGTARGWSGDEIRDAMRDTLRRLLLA</sequence>
<protein>
    <recommendedName>
        <fullName evidence="3">HTH tetR-type domain-containing protein</fullName>
    </recommendedName>
</protein>
<keyword evidence="5" id="KW-1185">Reference proteome</keyword>
<dbReference type="Proteomes" id="UP001501521">
    <property type="component" value="Unassembled WGS sequence"/>
</dbReference>
<dbReference type="SUPFAM" id="SSF46689">
    <property type="entry name" value="Homeodomain-like"/>
    <property type="match status" value="1"/>
</dbReference>
<dbReference type="Pfam" id="PF00440">
    <property type="entry name" value="TetR_N"/>
    <property type="match status" value="1"/>
</dbReference>
<reference evidence="5" key="1">
    <citation type="journal article" date="2019" name="Int. J. Syst. Evol. Microbiol.">
        <title>The Global Catalogue of Microorganisms (GCM) 10K type strain sequencing project: providing services to taxonomists for standard genome sequencing and annotation.</title>
        <authorList>
            <consortium name="The Broad Institute Genomics Platform"/>
            <consortium name="The Broad Institute Genome Sequencing Center for Infectious Disease"/>
            <person name="Wu L."/>
            <person name="Ma J."/>
        </authorList>
    </citation>
    <scope>NUCLEOTIDE SEQUENCE [LARGE SCALE GENOMIC DNA]</scope>
    <source>
        <strain evidence="5">JCM 19125</strain>
    </source>
</reference>
<evidence type="ECO:0000313" key="4">
    <source>
        <dbReference type="EMBL" id="GAA4899867.1"/>
    </source>
</evidence>
<gene>
    <name evidence="4" type="ORF">GCM10025789_17720</name>
</gene>
<evidence type="ECO:0000259" key="3">
    <source>
        <dbReference type="PROSITE" id="PS50977"/>
    </source>
</evidence>
<organism evidence="4 5">
    <name type="scientific">Tessaracoccus lubricantis</name>
    <dbReference type="NCBI Taxonomy" id="545543"/>
    <lineage>
        <taxon>Bacteria</taxon>
        <taxon>Bacillati</taxon>
        <taxon>Actinomycetota</taxon>
        <taxon>Actinomycetes</taxon>
        <taxon>Propionibacteriales</taxon>
        <taxon>Propionibacteriaceae</taxon>
        <taxon>Tessaracoccus</taxon>
    </lineage>
</organism>
<dbReference type="EMBL" id="BAABLV010000027">
    <property type="protein sequence ID" value="GAA4899867.1"/>
    <property type="molecule type" value="Genomic_DNA"/>
</dbReference>
<dbReference type="InterPro" id="IPR009057">
    <property type="entry name" value="Homeodomain-like_sf"/>
</dbReference>
<dbReference type="InterPro" id="IPR001647">
    <property type="entry name" value="HTH_TetR"/>
</dbReference>
<evidence type="ECO:0000256" key="2">
    <source>
        <dbReference type="PROSITE-ProRule" id="PRU00335"/>
    </source>
</evidence>
<dbReference type="Gene3D" id="1.10.357.10">
    <property type="entry name" value="Tetracycline Repressor, domain 2"/>
    <property type="match status" value="1"/>
</dbReference>
<dbReference type="PANTHER" id="PTHR30055:SF226">
    <property type="entry name" value="HTH-TYPE TRANSCRIPTIONAL REGULATOR PKSA"/>
    <property type="match status" value="1"/>
</dbReference>
<comment type="caution">
    <text evidence="4">The sequence shown here is derived from an EMBL/GenBank/DDBJ whole genome shotgun (WGS) entry which is preliminary data.</text>
</comment>
<dbReference type="PANTHER" id="PTHR30055">
    <property type="entry name" value="HTH-TYPE TRANSCRIPTIONAL REGULATOR RUTR"/>
    <property type="match status" value="1"/>
</dbReference>
<dbReference type="PROSITE" id="PS50977">
    <property type="entry name" value="HTH_TETR_2"/>
    <property type="match status" value="1"/>
</dbReference>
<feature type="domain" description="HTH tetR-type" evidence="3">
    <location>
        <begin position="14"/>
        <end position="74"/>
    </location>
</feature>
<accession>A0ABP9FK84</accession>
<evidence type="ECO:0000313" key="5">
    <source>
        <dbReference type="Proteomes" id="UP001501521"/>
    </source>
</evidence>
<name>A0ABP9FK84_9ACTN</name>
<evidence type="ECO:0000256" key="1">
    <source>
        <dbReference type="ARBA" id="ARBA00023125"/>
    </source>
</evidence>
<dbReference type="RefSeq" id="WP_345581999.1">
    <property type="nucleotide sequence ID" value="NZ_BAABLV010000027.1"/>
</dbReference>